<evidence type="ECO:0000313" key="9">
    <source>
        <dbReference type="EMBL" id="TDK39597.1"/>
    </source>
</evidence>
<feature type="domain" description="DNA topoisomerase IB N-terminal" evidence="8">
    <location>
        <begin position="48"/>
        <end position="96"/>
    </location>
</feature>
<dbReference type="InterPro" id="IPR001631">
    <property type="entry name" value="TopoI"/>
</dbReference>
<dbReference type="GO" id="GO:0003677">
    <property type="term" value="F:DNA binding"/>
    <property type="evidence" value="ECO:0007669"/>
    <property type="project" value="UniProtKB-KW"/>
</dbReference>
<dbReference type="GO" id="GO:0006265">
    <property type="term" value="P:DNA topological change"/>
    <property type="evidence" value="ECO:0007669"/>
    <property type="project" value="InterPro"/>
</dbReference>
<keyword evidence="6 9" id="KW-0413">Isomerase</keyword>
<keyword evidence="4" id="KW-0799">Topoisomerase</keyword>
<dbReference type="InterPro" id="IPR049331">
    <property type="entry name" value="Top1B_N_bact"/>
</dbReference>
<protein>
    <recommendedName>
        <fullName evidence="3">DNA topoisomerase</fullName>
        <ecNumber evidence="3">5.6.2.1</ecNumber>
    </recommendedName>
</protein>
<proteinExistence type="inferred from homology"/>
<dbReference type="SUPFAM" id="SSF56349">
    <property type="entry name" value="DNA breaking-rejoining enzymes"/>
    <property type="match status" value="1"/>
</dbReference>
<dbReference type="EC" id="5.6.2.1" evidence="3"/>
<feature type="domain" description="DNA topoisomerase I catalytic core eukaryotic-type" evidence="7">
    <location>
        <begin position="112"/>
        <end position="296"/>
    </location>
</feature>
<comment type="caution">
    <text evidence="9">The sequence shown here is derived from an EMBL/GenBank/DDBJ whole genome shotgun (WGS) entry which is preliminary data.</text>
</comment>
<evidence type="ECO:0000259" key="8">
    <source>
        <dbReference type="Pfam" id="PF21338"/>
    </source>
</evidence>
<dbReference type="RefSeq" id="WP_133315042.1">
    <property type="nucleotide sequence ID" value="NZ_SMTL01000001.1"/>
</dbReference>
<dbReference type="SUPFAM" id="SSF55869">
    <property type="entry name" value="DNA topoisomerase I domain"/>
    <property type="match status" value="1"/>
</dbReference>
<name>A0A4R5UNT0_9HYPH</name>
<evidence type="ECO:0000313" key="10">
    <source>
        <dbReference type="Proteomes" id="UP000295238"/>
    </source>
</evidence>
<evidence type="ECO:0000256" key="4">
    <source>
        <dbReference type="ARBA" id="ARBA00023029"/>
    </source>
</evidence>
<dbReference type="Proteomes" id="UP000295238">
    <property type="component" value="Unassembled WGS sequence"/>
</dbReference>
<gene>
    <name evidence="9" type="ORF">E2F50_05665</name>
</gene>
<evidence type="ECO:0000256" key="3">
    <source>
        <dbReference type="ARBA" id="ARBA00012891"/>
    </source>
</evidence>
<dbReference type="Pfam" id="PF21338">
    <property type="entry name" value="Top1B_N_bact"/>
    <property type="match status" value="1"/>
</dbReference>
<evidence type="ECO:0000256" key="5">
    <source>
        <dbReference type="ARBA" id="ARBA00023125"/>
    </source>
</evidence>
<evidence type="ECO:0000256" key="2">
    <source>
        <dbReference type="ARBA" id="ARBA00006645"/>
    </source>
</evidence>
<evidence type="ECO:0000256" key="1">
    <source>
        <dbReference type="ARBA" id="ARBA00000213"/>
    </source>
</evidence>
<keyword evidence="5" id="KW-0238">DNA-binding</keyword>
<sequence>MDATITTTTATATTTTTIDVDPDFLEAIGLTYVSDVQPGIRRLRRGKGFCYKLPDGKLLSDEAERRRIAALGLPPAYDNVWICLDPRGHLQATGVDSRGRKQYRYHADWQSFRSERKFDQLVRFGEALPRIRRKVQRDLELGLDKADAVLAALVALMDATHLRVGNRLYAKENKTYGATTLLKRHMKLSDGSVLLRFTAKGGKRVQHTVKHPRLQRIFEEIADLPGRQLFSWPDENGTPHPVDSGRLNAYLAKAAGFSISAKTFRTWGGSLAALIEAWRIVEEEHSRPKIKAICKAASDALHNTPAVCRTSYIHPSILALSEDVSPVEKLLAEKTYLNGPKGLRASEQRLLAFLKEASKINAETE</sequence>
<dbReference type="InterPro" id="IPR011010">
    <property type="entry name" value="DNA_brk_join_enz"/>
</dbReference>
<accession>A0A4R5UNT0</accession>
<dbReference type="InterPro" id="IPR035447">
    <property type="entry name" value="DNA_topo_I_N_sf"/>
</dbReference>
<dbReference type="PROSITE" id="PS52038">
    <property type="entry name" value="TOPO_IB_2"/>
    <property type="match status" value="1"/>
</dbReference>
<dbReference type="OrthoDB" id="9778962at2"/>
<dbReference type="EMBL" id="SMTL01000001">
    <property type="protein sequence ID" value="TDK39597.1"/>
    <property type="molecule type" value="Genomic_DNA"/>
</dbReference>
<organism evidence="9 10">
    <name type="scientific">Rhizobium deserti</name>
    <dbReference type="NCBI Taxonomy" id="2547961"/>
    <lineage>
        <taxon>Bacteria</taxon>
        <taxon>Pseudomonadati</taxon>
        <taxon>Pseudomonadota</taxon>
        <taxon>Alphaproteobacteria</taxon>
        <taxon>Hyphomicrobiales</taxon>
        <taxon>Rhizobiaceae</taxon>
        <taxon>Rhizobium/Agrobacterium group</taxon>
        <taxon>Rhizobium</taxon>
    </lineage>
</organism>
<dbReference type="Gene3D" id="3.30.66.10">
    <property type="entry name" value="DNA topoisomerase I domain"/>
    <property type="match status" value="1"/>
</dbReference>
<comment type="catalytic activity">
    <reaction evidence="1">
        <text>ATP-independent breakage of single-stranded DNA, followed by passage and rejoining.</text>
        <dbReference type="EC" id="5.6.2.1"/>
    </reaction>
</comment>
<comment type="similarity">
    <text evidence="2">Belongs to the type IB topoisomerase family.</text>
</comment>
<dbReference type="PRINTS" id="PR00416">
    <property type="entry name" value="EUTPISMRASEI"/>
</dbReference>
<dbReference type="Gene3D" id="3.90.15.10">
    <property type="entry name" value="Topoisomerase I, Chain A, domain 3"/>
    <property type="match status" value="1"/>
</dbReference>
<dbReference type="Gene3D" id="1.10.132.120">
    <property type="match status" value="1"/>
</dbReference>
<dbReference type="AlphaFoldDB" id="A0A4R5UNT0"/>
<evidence type="ECO:0000256" key="6">
    <source>
        <dbReference type="ARBA" id="ARBA00023235"/>
    </source>
</evidence>
<dbReference type="InterPro" id="IPR014711">
    <property type="entry name" value="TopoI_cat_a-hlx-sub_euk"/>
</dbReference>
<dbReference type="Pfam" id="PF01028">
    <property type="entry name" value="Topoisom_I"/>
    <property type="match status" value="1"/>
</dbReference>
<reference evidence="9 10" key="1">
    <citation type="submission" date="2019-03" db="EMBL/GenBank/DDBJ databases">
        <title>Rhizobium sp. nov., an bacterium isolated from biocrust in Mu Us Desert.</title>
        <authorList>
            <person name="Lixiong L."/>
        </authorList>
    </citation>
    <scope>NUCLEOTIDE SEQUENCE [LARGE SCALE GENOMIC DNA]</scope>
    <source>
        <strain evidence="9 10">SPY-1</strain>
    </source>
</reference>
<dbReference type="GO" id="GO:0003917">
    <property type="term" value="F:DNA topoisomerase type I (single strand cut, ATP-independent) activity"/>
    <property type="evidence" value="ECO:0007669"/>
    <property type="project" value="UniProtKB-EC"/>
</dbReference>
<keyword evidence="10" id="KW-1185">Reference proteome</keyword>
<evidence type="ECO:0000259" key="7">
    <source>
        <dbReference type="Pfam" id="PF01028"/>
    </source>
</evidence>
<dbReference type="InterPro" id="IPR013500">
    <property type="entry name" value="TopoI_cat_euk"/>
</dbReference>